<dbReference type="EMBL" id="JACEIP010000005">
    <property type="protein sequence ID" value="MBA4542218.1"/>
    <property type="molecule type" value="Genomic_DNA"/>
</dbReference>
<dbReference type="NCBIfam" id="TIGR01070">
    <property type="entry name" value="mutS1"/>
    <property type="match status" value="1"/>
</dbReference>
<dbReference type="Gene3D" id="3.30.420.110">
    <property type="entry name" value="MutS, connector domain"/>
    <property type="match status" value="1"/>
</dbReference>
<feature type="domain" description="DNA mismatch repair proteins mutS family" evidence="11">
    <location>
        <begin position="670"/>
        <end position="686"/>
    </location>
</feature>
<dbReference type="OrthoDB" id="9802448at2"/>
<dbReference type="SMART" id="SM00534">
    <property type="entry name" value="MUTSac"/>
    <property type="match status" value="1"/>
</dbReference>
<organism evidence="12 13">
    <name type="scientific">Thermoactinomyces daqus</name>
    <dbReference type="NCBI Taxonomy" id="1329516"/>
    <lineage>
        <taxon>Bacteria</taxon>
        <taxon>Bacillati</taxon>
        <taxon>Bacillota</taxon>
        <taxon>Bacilli</taxon>
        <taxon>Bacillales</taxon>
        <taxon>Thermoactinomycetaceae</taxon>
        <taxon>Thermoactinomyces</taxon>
    </lineage>
</organism>
<dbReference type="SUPFAM" id="SSF55271">
    <property type="entry name" value="DNA repair protein MutS, domain I"/>
    <property type="match status" value="1"/>
</dbReference>
<dbReference type="SUPFAM" id="SSF52540">
    <property type="entry name" value="P-loop containing nucleoside triphosphate hydrolases"/>
    <property type="match status" value="1"/>
</dbReference>
<dbReference type="InterPro" id="IPR036187">
    <property type="entry name" value="DNA_mismatch_repair_MutS_sf"/>
</dbReference>
<dbReference type="InterPro" id="IPR036678">
    <property type="entry name" value="MutS_con_dom_sf"/>
</dbReference>
<dbReference type="AlphaFoldDB" id="A0A7W2AHW1"/>
<name>A0A7W2AHW1_9BACL</name>
<evidence type="ECO:0000256" key="9">
    <source>
        <dbReference type="HAMAP-Rule" id="MF_00096"/>
    </source>
</evidence>
<dbReference type="InterPro" id="IPR005748">
    <property type="entry name" value="DNA_mismatch_repair_MutS"/>
</dbReference>
<evidence type="ECO:0000313" key="13">
    <source>
        <dbReference type="Proteomes" id="UP000530514"/>
    </source>
</evidence>
<dbReference type="SUPFAM" id="SSF53150">
    <property type="entry name" value="DNA repair protein MutS, domain II"/>
    <property type="match status" value="1"/>
</dbReference>
<dbReference type="HAMAP" id="MF_00096">
    <property type="entry name" value="MutS"/>
    <property type="match status" value="1"/>
</dbReference>
<dbReference type="GO" id="GO:0003684">
    <property type="term" value="F:damaged DNA binding"/>
    <property type="evidence" value="ECO:0007669"/>
    <property type="project" value="UniProtKB-UniRule"/>
</dbReference>
<evidence type="ECO:0000256" key="2">
    <source>
        <dbReference type="ARBA" id="ARBA00021982"/>
    </source>
</evidence>
<evidence type="ECO:0000259" key="11">
    <source>
        <dbReference type="PROSITE" id="PS00486"/>
    </source>
</evidence>
<dbReference type="SUPFAM" id="SSF48334">
    <property type="entry name" value="DNA repair protein MutS, domain III"/>
    <property type="match status" value="1"/>
</dbReference>
<dbReference type="Pfam" id="PF05192">
    <property type="entry name" value="MutS_III"/>
    <property type="match status" value="1"/>
</dbReference>
<dbReference type="Gene3D" id="3.40.50.300">
    <property type="entry name" value="P-loop containing nucleotide triphosphate hydrolases"/>
    <property type="match status" value="1"/>
</dbReference>
<dbReference type="InterPro" id="IPR016151">
    <property type="entry name" value="DNA_mismatch_repair_MutS_N"/>
</dbReference>
<comment type="similarity">
    <text evidence="1 9 10">Belongs to the DNA mismatch repair MutS family.</text>
</comment>
<dbReference type="InterPro" id="IPR007695">
    <property type="entry name" value="DNA_mismatch_repair_MutS-lik_N"/>
</dbReference>
<comment type="caution">
    <text evidence="12">The sequence shown here is derived from an EMBL/GenBank/DDBJ whole genome shotgun (WGS) entry which is preliminary data.</text>
</comment>
<keyword evidence="5 9" id="KW-0067">ATP-binding</keyword>
<sequence length="859" mass="96693">MAARRSGARFLPYFEDAEKAAEELEITLTSRDGGNERIPMCGVPYHSAHTYVERLIDKGYKVAICEQIENPATAKGVVKREVVRVITPGTIIEENMLDERENNFLLTLSGSEGEMALAAVDLSTGEWHVTEMTDGLEFVLDEASSYRPREIVLEEKLAQNTALREKLETRLKCLITSFTLTPQEEAEVMKEMPRQFPDAADVCKTPGLERVVRLLFAYLQQTQKRTLGHVQRLRRYDAKQYMMLDESARRNLELTVTLADGKKKGSLLWLLDQTATAMGSRLLRRWLDKPLLSLSEIKRRQNTVESFLSDFILLDEVRDLLKQVYDLERLAARIAYGSTNARELVNVKRSLSVIPQLRERLINSGSRELVEMGEGLDECVDVREWIASAIVDEPPVSVKEGGMIREGFHEKLDELRAIQKDGKSWIAGLEQREKEKTGIKSLKIGYNRVFGYYIEVTKSNLHLVPEDRYQRKQTLANAERFITPELKEREQMILNASEKSVEMEYEIFAEVRAKVAEQAARLQRLAESVAELDVLQAFALVAKKYQYTRPRVHAEDGLKIRAGRHPVVEAVTPGGEFVANDADLDARDRQILLITGPNMAGKSTYMRQVALITIMAQIGSFVPADEAEIAIVDRIFTRIGAADDLIGGRSTFMVEMAETCHALKEATPRSLILLDEVGRGTSTYDGMALAHAIVEYIHDQIGAKTLFSTHYHELTGLEETLQRLVNVHAQCIEKNGKVVFLHRIIPGGADRSYGIHVAELAGLPATVIKRAKQLLHELEGRMESEATAKETTAEDLSGQLSLFDYQGVQKSDPVQAPAVKEADGIGAEIVQAVKEWDLMNKTPFECMQFLHELKQKLNR</sequence>
<evidence type="ECO:0000256" key="1">
    <source>
        <dbReference type="ARBA" id="ARBA00006271"/>
    </source>
</evidence>
<feature type="binding site" evidence="9">
    <location>
        <begin position="596"/>
        <end position="603"/>
    </location>
    <ligand>
        <name>ATP</name>
        <dbReference type="ChEBI" id="CHEBI:30616"/>
    </ligand>
</feature>
<dbReference type="PANTHER" id="PTHR11361:SF34">
    <property type="entry name" value="DNA MISMATCH REPAIR PROTEIN MSH1, MITOCHONDRIAL"/>
    <property type="match status" value="1"/>
</dbReference>
<dbReference type="GO" id="GO:0140664">
    <property type="term" value="F:ATP-dependent DNA damage sensor activity"/>
    <property type="evidence" value="ECO:0007669"/>
    <property type="project" value="InterPro"/>
</dbReference>
<keyword evidence="13" id="KW-1185">Reference proteome</keyword>
<dbReference type="GO" id="GO:0006298">
    <property type="term" value="P:mismatch repair"/>
    <property type="evidence" value="ECO:0007669"/>
    <property type="project" value="UniProtKB-UniRule"/>
</dbReference>
<dbReference type="Pfam" id="PF05190">
    <property type="entry name" value="MutS_IV"/>
    <property type="match status" value="1"/>
</dbReference>
<keyword evidence="4 9" id="KW-0227">DNA damage</keyword>
<dbReference type="GO" id="GO:0005524">
    <property type="term" value="F:ATP binding"/>
    <property type="evidence" value="ECO:0007669"/>
    <property type="project" value="UniProtKB-UniRule"/>
</dbReference>
<evidence type="ECO:0000256" key="5">
    <source>
        <dbReference type="ARBA" id="ARBA00022840"/>
    </source>
</evidence>
<dbReference type="NCBIfam" id="NF003810">
    <property type="entry name" value="PRK05399.1"/>
    <property type="match status" value="1"/>
</dbReference>
<gene>
    <name evidence="9 12" type="primary">mutS</name>
    <name evidence="12" type="ORF">H1164_04795</name>
</gene>
<dbReference type="FunFam" id="3.40.50.300:FF:000870">
    <property type="entry name" value="MutS protein homolog 4"/>
    <property type="match status" value="1"/>
</dbReference>
<dbReference type="CDD" id="cd03284">
    <property type="entry name" value="ABC_MutS1"/>
    <property type="match status" value="1"/>
</dbReference>
<evidence type="ECO:0000313" key="12">
    <source>
        <dbReference type="EMBL" id="MBA4542218.1"/>
    </source>
</evidence>
<comment type="function">
    <text evidence="8 9">This protein is involved in the repair of mismatches in DNA. It is possible that it carries out the mismatch recognition step. This protein has a weak ATPase activity.</text>
</comment>
<keyword evidence="6 9" id="KW-0238">DNA-binding</keyword>
<dbReference type="Gene3D" id="1.10.1420.10">
    <property type="match status" value="2"/>
</dbReference>
<dbReference type="InterPro" id="IPR007696">
    <property type="entry name" value="DNA_mismatch_repair_MutS_core"/>
</dbReference>
<protein>
    <recommendedName>
        <fullName evidence="2 9">DNA mismatch repair protein MutS</fullName>
    </recommendedName>
</protein>
<dbReference type="GO" id="GO:0030983">
    <property type="term" value="F:mismatched DNA binding"/>
    <property type="evidence" value="ECO:0007669"/>
    <property type="project" value="InterPro"/>
</dbReference>
<dbReference type="SMART" id="SM00533">
    <property type="entry name" value="MUTSd"/>
    <property type="match status" value="1"/>
</dbReference>
<evidence type="ECO:0000256" key="4">
    <source>
        <dbReference type="ARBA" id="ARBA00022763"/>
    </source>
</evidence>
<dbReference type="Pfam" id="PF00488">
    <property type="entry name" value="MutS_V"/>
    <property type="match status" value="1"/>
</dbReference>
<keyword evidence="3 9" id="KW-0547">Nucleotide-binding</keyword>
<reference evidence="12 13" key="1">
    <citation type="submission" date="2020-07" db="EMBL/GenBank/DDBJ databases">
        <authorList>
            <person name="Feng H."/>
        </authorList>
    </citation>
    <scope>NUCLEOTIDE SEQUENCE [LARGE SCALE GENOMIC DNA]</scope>
    <source>
        <strain evidence="13">s-11</strain>
    </source>
</reference>
<evidence type="ECO:0000256" key="10">
    <source>
        <dbReference type="RuleBase" id="RU003756"/>
    </source>
</evidence>
<dbReference type="InterPro" id="IPR045076">
    <property type="entry name" value="MutS"/>
</dbReference>
<dbReference type="InterPro" id="IPR027417">
    <property type="entry name" value="P-loop_NTPase"/>
</dbReference>
<evidence type="ECO:0000256" key="3">
    <source>
        <dbReference type="ARBA" id="ARBA00022741"/>
    </source>
</evidence>
<evidence type="ECO:0000256" key="6">
    <source>
        <dbReference type="ARBA" id="ARBA00023125"/>
    </source>
</evidence>
<dbReference type="Proteomes" id="UP000530514">
    <property type="component" value="Unassembled WGS sequence"/>
</dbReference>
<dbReference type="InterPro" id="IPR007861">
    <property type="entry name" value="DNA_mismatch_repair_MutS_clamp"/>
</dbReference>
<proteinExistence type="inferred from homology"/>
<keyword evidence="7 9" id="KW-0234">DNA repair</keyword>
<accession>A0A7W2AHW1</accession>
<dbReference type="FunFam" id="1.10.1420.10:FF:000007">
    <property type="entry name" value="DNA mismatch repair protein MutS"/>
    <property type="match status" value="1"/>
</dbReference>
<dbReference type="Pfam" id="PF05188">
    <property type="entry name" value="MutS_II"/>
    <property type="match status" value="1"/>
</dbReference>
<dbReference type="Gene3D" id="3.40.1170.10">
    <property type="entry name" value="DNA repair protein MutS, domain I"/>
    <property type="match status" value="1"/>
</dbReference>
<dbReference type="InterPro" id="IPR017261">
    <property type="entry name" value="DNA_mismatch_repair_MutS/MSH"/>
</dbReference>
<dbReference type="InterPro" id="IPR000432">
    <property type="entry name" value="DNA_mismatch_repair_MutS_C"/>
</dbReference>
<dbReference type="PROSITE" id="PS00486">
    <property type="entry name" value="DNA_MISMATCH_REPAIR_2"/>
    <property type="match status" value="1"/>
</dbReference>
<dbReference type="PIRSF" id="PIRSF037677">
    <property type="entry name" value="DNA_mis_repair_Msh6"/>
    <property type="match status" value="1"/>
</dbReference>
<evidence type="ECO:0000256" key="8">
    <source>
        <dbReference type="ARBA" id="ARBA00024647"/>
    </source>
</evidence>
<dbReference type="Pfam" id="PF01624">
    <property type="entry name" value="MutS_I"/>
    <property type="match status" value="1"/>
</dbReference>
<dbReference type="GO" id="GO:0005829">
    <property type="term" value="C:cytosol"/>
    <property type="evidence" value="ECO:0007669"/>
    <property type="project" value="TreeGrafter"/>
</dbReference>
<dbReference type="InterPro" id="IPR007860">
    <property type="entry name" value="DNA_mmatch_repair_MutS_con_dom"/>
</dbReference>
<dbReference type="PANTHER" id="PTHR11361">
    <property type="entry name" value="DNA MISMATCH REPAIR PROTEIN MUTS FAMILY MEMBER"/>
    <property type="match status" value="1"/>
</dbReference>
<evidence type="ECO:0000256" key="7">
    <source>
        <dbReference type="ARBA" id="ARBA00023204"/>
    </source>
</evidence>